<accession>A0A9P5VMF3</accession>
<comment type="caution">
    <text evidence="11">The sequence shown here is derived from an EMBL/GenBank/DDBJ whole genome shotgun (WGS) entry which is preliminary data.</text>
</comment>
<dbReference type="Pfam" id="PF23769">
    <property type="entry name" value="Beta-prop_WDR75_2nd"/>
    <property type="match status" value="1"/>
</dbReference>
<feature type="repeat" description="WD" evidence="8">
    <location>
        <begin position="456"/>
        <end position="501"/>
    </location>
</feature>
<feature type="domain" description="WD repeat-containing protein 75 second beta-propeller" evidence="10">
    <location>
        <begin position="353"/>
        <end position="669"/>
    </location>
</feature>
<dbReference type="AlphaFoldDB" id="A0A9P5VMF3"/>
<dbReference type="SUPFAM" id="SSF50978">
    <property type="entry name" value="WD40 repeat-like"/>
    <property type="match status" value="2"/>
</dbReference>
<proteinExistence type="predicted"/>
<feature type="repeat" description="WD" evidence="8">
    <location>
        <begin position="251"/>
        <end position="292"/>
    </location>
</feature>
<dbReference type="GO" id="GO:0006364">
    <property type="term" value="P:rRNA processing"/>
    <property type="evidence" value="ECO:0007669"/>
    <property type="project" value="UniProtKB-KW"/>
</dbReference>
<evidence type="ECO:0000256" key="3">
    <source>
        <dbReference type="ARBA" id="ARBA00022552"/>
    </source>
</evidence>
<sequence length="860" mass="95917">MRLSDYPVVFTSDSNYFFSCNSKSIRILSVETGQVVRILSSSVQEGGHSDTVTSVMLNPKNSLQLYSASLDGTIKLWDFNDAVLLKTFEVGVPITHMVMHESIPNDVYLTSTKKSTKRFHQYQAKKYGGLRAKENSILFRYSLKTSKKRLVRLLKTKVCGGLAISSDGEYVVMAARYKLHVVHIAPGNGIQEGGVTENDESRFRCYVTPERISSLAFHPTEGCIATGDEIGRITLWYCFGKNVDRPVTTTLHWHAHKVAAMNFTTDGTYLLSGGEESVLVIWQLSTGHKQFLPRMGSEIKHITVSPDQSLYAIGHEDNSVNVIRSVDLKIKTAIQGLKFSHVNHVLNPLHTGLVIEPRNGHVVLNGLPGTLQFFDPIHEQHIMELEVSPRNKVSRTYEKEIIPPQVMHVAFSNDKAARWMVTVDGRDDKETTPELYIKFWEYDDDARTYVLNTRVDSPHTKAITSCIFNPRQGNQPPMVVTTSMDGNFKIWELTHQGESRRGIEAERAWSCRSTGFYRDLTPHCAGFSSDGSLLAIAYGQIITLWNPYLNTLHGVLTQPPETRPVTRLTFLKNSPFLIAATRDHLYSWNLLTCSVWWSYQIRVEQLVASQTNSNFMITCTDPAKAMGGSTDRRIIVFRPTSPTPVQIETVARKVRAVTFMPDHSTSSSSTSTAISKEVSDAVEPILIMNYGFDLEVLGGRSAEDLKRESDELVRENAAAALEAEKQKSLVTDIFGSASTEAAAKALAQQQKRERKEASRGSVSKKNMVRNPLFDAPSHVMAPVSSLFEAFMGQLLLQTKGAKEEAKAARAAKRVEEQEEEVKANGDDVEMQEDHNESDDQALGAALPPSLTSFFSSRLNI</sequence>
<keyword evidence="6" id="KW-0804">Transcription</keyword>
<dbReference type="PROSITE" id="PS50082">
    <property type="entry name" value="WD_REPEATS_2"/>
    <property type="match status" value="3"/>
</dbReference>
<dbReference type="PANTHER" id="PTHR44215:SF1">
    <property type="entry name" value="WD REPEAT-CONTAINING PROTEIN 75"/>
    <property type="match status" value="1"/>
</dbReference>
<evidence type="ECO:0000256" key="4">
    <source>
        <dbReference type="ARBA" id="ARBA00022574"/>
    </source>
</evidence>
<organism evidence="11 12">
    <name type="scientific">Podila minutissima</name>
    <dbReference type="NCBI Taxonomy" id="64525"/>
    <lineage>
        <taxon>Eukaryota</taxon>
        <taxon>Fungi</taxon>
        <taxon>Fungi incertae sedis</taxon>
        <taxon>Mucoromycota</taxon>
        <taxon>Mortierellomycotina</taxon>
        <taxon>Mortierellomycetes</taxon>
        <taxon>Mortierellales</taxon>
        <taxon>Mortierellaceae</taxon>
        <taxon>Podila</taxon>
    </lineage>
</organism>
<dbReference type="GO" id="GO:0032040">
    <property type="term" value="C:small-subunit processome"/>
    <property type="evidence" value="ECO:0007669"/>
    <property type="project" value="InterPro"/>
</dbReference>
<evidence type="ECO:0000256" key="5">
    <source>
        <dbReference type="ARBA" id="ARBA00022737"/>
    </source>
</evidence>
<dbReference type="InterPro" id="IPR053826">
    <property type="entry name" value="WDR75"/>
</dbReference>
<feature type="repeat" description="WD" evidence="8">
    <location>
        <begin position="45"/>
        <end position="87"/>
    </location>
</feature>
<keyword evidence="7" id="KW-0539">Nucleus</keyword>
<reference evidence="11" key="1">
    <citation type="journal article" date="2020" name="Fungal Divers.">
        <title>Resolving the Mortierellaceae phylogeny through synthesis of multi-gene phylogenetics and phylogenomics.</title>
        <authorList>
            <person name="Vandepol N."/>
            <person name="Liber J."/>
            <person name="Desiro A."/>
            <person name="Na H."/>
            <person name="Kennedy M."/>
            <person name="Barry K."/>
            <person name="Grigoriev I.V."/>
            <person name="Miller A.N."/>
            <person name="O'Donnell K."/>
            <person name="Stajich J.E."/>
            <person name="Bonito G."/>
        </authorList>
    </citation>
    <scope>NUCLEOTIDE SEQUENCE</scope>
    <source>
        <strain evidence="11">NVP1</strain>
    </source>
</reference>
<dbReference type="SMART" id="SM00320">
    <property type="entry name" value="WD40"/>
    <property type="match status" value="7"/>
</dbReference>
<evidence type="ECO:0000256" key="1">
    <source>
        <dbReference type="ARBA" id="ARBA00004604"/>
    </source>
</evidence>
<dbReference type="Pfam" id="PF23869">
    <property type="entry name" value="Beta-prop_WDR75_1st"/>
    <property type="match status" value="1"/>
</dbReference>
<comment type="subcellular location">
    <subcellularLocation>
        <location evidence="1">Nucleus</location>
        <location evidence="1">Nucleolus</location>
    </subcellularLocation>
</comment>
<dbReference type="GO" id="GO:2000234">
    <property type="term" value="P:positive regulation of rRNA processing"/>
    <property type="evidence" value="ECO:0007669"/>
    <property type="project" value="TreeGrafter"/>
</dbReference>
<keyword evidence="3" id="KW-0698">rRNA processing</keyword>
<feature type="region of interest" description="Disordered" evidence="9">
    <location>
        <begin position="807"/>
        <end position="847"/>
    </location>
</feature>
<dbReference type="InterPro" id="IPR015943">
    <property type="entry name" value="WD40/YVTN_repeat-like_dom_sf"/>
</dbReference>
<evidence type="ECO:0000313" key="11">
    <source>
        <dbReference type="EMBL" id="KAF9332274.1"/>
    </source>
</evidence>
<dbReference type="Proteomes" id="UP000696485">
    <property type="component" value="Unassembled WGS sequence"/>
</dbReference>
<dbReference type="InterPro" id="IPR057644">
    <property type="entry name" value="Beta-prop_WDR75_2nd"/>
</dbReference>
<keyword evidence="12" id="KW-1185">Reference proteome</keyword>
<dbReference type="PANTHER" id="PTHR44215">
    <property type="entry name" value="WD REPEAT-CONTAINING PROTEIN 75"/>
    <property type="match status" value="1"/>
</dbReference>
<keyword evidence="5" id="KW-0677">Repeat</keyword>
<evidence type="ECO:0000259" key="10">
    <source>
        <dbReference type="Pfam" id="PF23769"/>
    </source>
</evidence>
<dbReference type="GO" id="GO:0045943">
    <property type="term" value="P:positive regulation of transcription by RNA polymerase I"/>
    <property type="evidence" value="ECO:0007669"/>
    <property type="project" value="InterPro"/>
</dbReference>
<dbReference type="EMBL" id="JAAAUY010000270">
    <property type="protein sequence ID" value="KAF9332274.1"/>
    <property type="molecule type" value="Genomic_DNA"/>
</dbReference>
<dbReference type="InterPro" id="IPR019775">
    <property type="entry name" value="WD40_repeat_CS"/>
</dbReference>
<dbReference type="PROSITE" id="PS50294">
    <property type="entry name" value="WD_REPEATS_REGION"/>
    <property type="match status" value="2"/>
</dbReference>
<protein>
    <recommendedName>
        <fullName evidence="10">WD repeat-containing protein 75 second beta-propeller domain-containing protein</fullName>
    </recommendedName>
</protein>
<feature type="compositionally biased region" description="Basic and acidic residues" evidence="9">
    <location>
        <begin position="807"/>
        <end position="825"/>
    </location>
</feature>
<feature type="compositionally biased region" description="Acidic residues" evidence="9">
    <location>
        <begin position="826"/>
        <end position="839"/>
    </location>
</feature>
<keyword evidence="2" id="KW-0690">Ribosome biogenesis</keyword>
<evidence type="ECO:0000256" key="9">
    <source>
        <dbReference type="SAM" id="MobiDB-lite"/>
    </source>
</evidence>
<dbReference type="Gene3D" id="2.130.10.10">
    <property type="entry name" value="YVTN repeat-like/Quinoprotein amine dehydrogenase"/>
    <property type="match status" value="3"/>
</dbReference>
<dbReference type="InterPro" id="IPR036322">
    <property type="entry name" value="WD40_repeat_dom_sf"/>
</dbReference>
<dbReference type="GO" id="GO:0003723">
    <property type="term" value="F:RNA binding"/>
    <property type="evidence" value="ECO:0007669"/>
    <property type="project" value="InterPro"/>
</dbReference>
<keyword evidence="4 8" id="KW-0853">WD repeat</keyword>
<evidence type="ECO:0000256" key="8">
    <source>
        <dbReference type="PROSITE-ProRule" id="PRU00221"/>
    </source>
</evidence>
<name>A0A9P5VMF3_9FUNG</name>
<evidence type="ECO:0000256" key="7">
    <source>
        <dbReference type="ARBA" id="ARBA00023242"/>
    </source>
</evidence>
<dbReference type="InterPro" id="IPR001680">
    <property type="entry name" value="WD40_rpt"/>
</dbReference>
<evidence type="ECO:0000256" key="6">
    <source>
        <dbReference type="ARBA" id="ARBA00023163"/>
    </source>
</evidence>
<dbReference type="PROSITE" id="PS00678">
    <property type="entry name" value="WD_REPEATS_1"/>
    <property type="match status" value="1"/>
</dbReference>
<evidence type="ECO:0000256" key="2">
    <source>
        <dbReference type="ARBA" id="ARBA00022517"/>
    </source>
</evidence>
<evidence type="ECO:0000313" key="12">
    <source>
        <dbReference type="Proteomes" id="UP000696485"/>
    </source>
</evidence>
<gene>
    <name evidence="11" type="ORF">BG006_004859</name>
</gene>